<gene>
    <name evidence="5" type="primary">yfkQ_1</name>
    <name evidence="5" type="ORF">J34TS1_50670</name>
</gene>
<feature type="region of interest" description="Disordered" evidence="3">
    <location>
        <begin position="514"/>
        <end position="535"/>
    </location>
</feature>
<dbReference type="Proteomes" id="UP000682811">
    <property type="component" value="Unassembled WGS sequence"/>
</dbReference>
<keyword evidence="6" id="KW-1185">Reference proteome</keyword>
<dbReference type="RefSeq" id="WP_212980551.1">
    <property type="nucleotide sequence ID" value="NZ_AP025343.1"/>
</dbReference>
<dbReference type="InterPro" id="IPR050768">
    <property type="entry name" value="UPF0353/GerABKA_families"/>
</dbReference>
<evidence type="ECO:0000313" key="6">
    <source>
        <dbReference type="Proteomes" id="UP000682811"/>
    </source>
</evidence>
<dbReference type="EMBL" id="BORT01000030">
    <property type="protein sequence ID" value="GIO50302.1"/>
    <property type="molecule type" value="Genomic_DNA"/>
</dbReference>
<dbReference type="GO" id="GO:0009847">
    <property type="term" value="P:spore germination"/>
    <property type="evidence" value="ECO:0007669"/>
    <property type="project" value="InterPro"/>
</dbReference>
<evidence type="ECO:0000313" key="5">
    <source>
        <dbReference type="EMBL" id="GIO50302.1"/>
    </source>
</evidence>
<dbReference type="PANTHER" id="PTHR22550:SF5">
    <property type="entry name" value="LEUCINE ZIPPER PROTEIN 4"/>
    <property type="match status" value="1"/>
</dbReference>
<feature type="region of interest" description="Disordered" evidence="3">
    <location>
        <begin position="1"/>
        <end position="21"/>
    </location>
</feature>
<dbReference type="PIRSF" id="PIRSF005690">
    <property type="entry name" value="GerBA"/>
    <property type="match status" value="1"/>
</dbReference>
<dbReference type="AlphaFoldDB" id="A0A919YL70"/>
<dbReference type="GO" id="GO:0016020">
    <property type="term" value="C:membrane"/>
    <property type="evidence" value="ECO:0007669"/>
    <property type="project" value="InterPro"/>
</dbReference>
<name>A0A919YL70_9BACL</name>
<feature type="transmembrane region" description="Helical" evidence="4">
    <location>
        <begin position="322"/>
        <end position="341"/>
    </location>
</feature>
<keyword evidence="2 4" id="KW-0472">Membrane</keyword>
<dbReference type="InterPro" id="IPR004995">
    <property type="entry name" value="Spore_Ger"/>
</dbReference>
<feature type="transmembrane region" description="Helical" evidence="4">
    <location>
        <begin position="449"/>
        <end position="470"/>
    </location>
</feature>
<dbReference type="PANTHER" id="PTHR22550">
    <property type="entry name" value="SPORE GERMINATION PROTEIN"/>
    <property type="match status" value="1"/>
</dbReference>
<feature type="transmembrane region" description="Helical" evidence="4">
    <location>
        <begin position="416"/>
        <end position="437"/>
    </location>
</feature>
<sequence length="535" mass="59940">MRRRKLNSGSTPAALPSGIPLGLPSPPWEKLNIQKSLDQNVQTLKTIFRDCSDMIYRSIEIAPGIRAFIVYVEGIVMSLELDSHILEPIIEAYVRMQNADPPEQVEASDLEPLENTRISLSQVKSASKWIDAVEGILNSSVAVFVDGLDEVQLFNIKAGIRRMVQEPETESVIRGPREGFTEMLRVNTALLRFKIKTPNLKMYSMVLGANTKTDIVVSYIEGLADPKMVNDVKERLKDIKIDGILESGYIEEFIEDHPYSPFPQMMYTERPDSVAAQLLEGRCAIFVDGTPFVLIAPVTFFQLMQAGEDYYERYFITNFIRWIRYGFLFLALFLPSLYIAVTTFHQDMLPTTLVLSIAAAREAIPFPALVEALMMEISFEALREAGVRLPKTVGQAVSILGALVIGQAAVQAGIVSAPMVIIVSMTGIASFTIPHYNLAITIRLLRFPLMLLAGVLGLFGIIVGITWILVHVTQLTSFGVPYMSGVSPFHEQDHKDIFVRTPWWKMGRRPSWLSKKNQEREKPEINGTPASDKVW</sequence>
<protein>
    <submittedName>
        <fullName evidence="5">Membrane protein YfkQ</fullName>
    </submittedName>
</protein>
<organism evidence="5 6">
    <name type="scientific">Paenibacillus azoreducens</name>
    <dbReference type="NCBI Taxonomy" id="116718"/>
    <lineage>
        <taxon>Bacteria</taxon>
        <taxon>Bacillati</taxon>
        <taxon>Bacillota</taxon>
        <taxon>Bacilli</taxon>
        <taxon>Bacillales</taxon>
        <taxon>Paenibacillaceae</taxon>
        <taxon>Paenibacillus</taxon>
    </lineage>
</organism>
<feature type="compositionally biased region" description="Low complexity" evidence="3">
    <location>
        <begin position="12"/>
        <end position="21"/>
    </location>
</feature>
<keyword evidence="4" id="KW-0812">Transmembrane</keyword>
<comment type="similarity">
    <text evidence="1">Belongs to the GerABKA family.</text>
</comment>
<keyword evidence="4" id="KW-1133">Transmembrane helix</keyword>
<evidence type="ECO:0000256" key="2">
    <source>
        <dbReference type="ARBA" id="ARBA00023136"/>
    </source>
</evidence>
<evidence type="ECO:0000256" key="1">
    <source>
        <dbReference type="ARBA" id="ARBA00005278"/>
    </source>
</evidence>
<comment type="caution">
    <text evidence="5">The sequence shown here is derived from an EMBL/GenBank/DDBJ whole genome shotgun (WGS) entry which is preliminary data.</text>
</comment>
<evidence type="ECO:0000256" key="3">
    <source>
        <dbReference type="SAM" id="MobiDB-lite"/>
    </source>
</evidence>
<reference evidence="5 6" key="1">
    <citation type="submission" date="2021-03" db="EMBL/GenBank/DDBJ databases">
        <title>Antimicrobial resistance genes in bacteria isolated from Japanese honey, and their potential for conferring macrolide and lincosamide resistance in the American foulbrood pathogen Paenibacillus larvae.</title>
        <authorList>
            <person name="Okamoto M."/>
            <person name="Kumagai M."/>
            <person name="Kanamori H."/>
            <person name="Takamatsu D."/>
        </authorList>
    </citation>
    <scope>NUCLEOTIDE SEQUENCE [LARGE SCALE GENOMIC DNA]</scope>
    <source>
        <strain evidence="5 6">J34TS1</strain>
    </source>
</reference>
<proteinExistence type="inferred from homology"/>
<dbReference type="Pfam" id="PF03323">
    <property type="entry name" value="GerA"/>
    <property type="match status" value="1"/>
</dbReference>
<accession>A0A919YL70</accession>
<evidence type="ECO:0000256" key="4">
    <source>
        <dbReference type="SAM" id="Phobius"/>
    </source>
</evidence>